<dbReference type="SMART" id="SM00256">
    <property type="entry name" value="FBOX"/>
    <property type="match status" value="1"/>
</dbReference>
<gene>
    <name evidence="2" type="ORF">HU200_054599</name>
</gene>
<dbReference type="InterPro" id="IPR036047">
    <property type="entry name" value="F-box-like_dom_sf"/>
</dbReference>
<evidence type="ECO:0000313" key="2">
    <source>
        <dbReference type="EMBL" id="KAF8664427.1"/>
    </source>
</evidence>
<accession>A0A835AK61</accession>
<feature type="domain" description="F-box" evidence="1">
    <location>
        <begin position="153"/>
        <end position="190"/>
    </location>
</feature>
<proteinExistence type="predicted"/>
<evidence type="ECO:0000259" key="1">
    <source>
        <dbReference type="PROSITE" id="PS50181"/>
    </source>
</evidence>
<dbReference type="Gene3D" id="1.20.1280.50">
    <property type="match status" value="1"/>
</dbReference>
<dbReference type="CDD" id="cd22160">
    <property type="entry name" value="F-box_AtFBL13-like"/>
    <property type="match status" value="1"/>
</dbReference>
<dbReference type="InterPro" id="IPR001810">
    <property type="entry name" value="F-box_dom"/>
</dbReference>
<dbReference type="InterPro" id="IPR055312">
    <property type="entry name" value="FBL15-like"/>
</dbReference>
<dbReference type="SUPFAM" id="SSF81383">
    <property type="entry name" value="F-box domain"/>
    <property type="match status" value="1"/>
</dbReference>
<evidence type="ECO:0000313" key="3">
    <source>
        <dbReference type="Proteomes" id="UP000636709"/>
    </source>
</evidence>
<dbReference type="Proteomes" id="UP000636709">
    <property type="component" value="Unassembled WGS sequence"/>
</dbReference>
<dbReference type="Pfam" id="PF00646">
    <property type="entry name" value="F-box"/>
    <property type="match status" value="1"/>
</dbReference>
<dbReference type="EMBL" id="JACEFO010002349">
    <property type="protein sequence ID" value="KAF8664427.1"/>
    <property type="molecule type" value="Genomic_DNA"/>
</dbReference>
<dbReference type="OrthoDB" id="685487at2759"/>
<dbReference type="InterPro" id="IPR053781">
    <property type="entry name" value="F-box_AtFBL13-like"/>
</dbReference>
<keyword evidence="3" id="KW-1185">Reference proteome</keyword>
<protein>
    <recommendedName>
        <fullName evidence="1">F-box domain-containing protein</fullName>
    </recommendedName>
</protein>
<organism evidence="2 3">
    <name type="scientific">Digitaria exilis</name>
    <dbReference type="NCBI Taxonomy" id="1010633"/>
    <lineage>
        <taxon>Eukaryota</taxon>
        <taxon>Viridiplantae</taxon>
        <taxon>Streptophyta</taxon>
        <taxon>Embryophyta</taxon>
        <taxon>Tracheophyta</taxon>
        <taxon>Spermatophyta</taxon>
        <taxon>Magnoliopsida</taxon>
        <taxon>Liliopsida</taxon>
        <taxon>Poales</taxon>
        <taxon>Poaceae</taxon>
        <taxon>PACMAD clade</taxon>
        <taxon>Panicoideae</taxon>
        <taxon>Panicodae</taxon>
        <taxon>Paniceae</taxon>
        <taxon>Anthephorinae</taxon>
        <taxon>Digitaria</taxon>
    </lineage>
</organism>
<sequence>MTQQEEPSCSTHCPCCLQESLIITDSIFLDSLEEVEIYFFRGSTELLELIALLSNIAVILEKIIIRYEPSSAFLLSKEVREEVDSMCHPNIKVEFTVLSCQKRVITIKKIASKPQRVPAAAAIKVHPLPQIDAGPLQINCSMATDVDAGARGADHITDLPDDVLHSILARLPSNADAARTSVLSRRWRRVWTGVPALSFRYDESPSSSSAQQDQLDRIDAALSGHAATATVGVERLEIDVPYGVRDARVARWLLFASRRLNGELRVALPSETWCSRSRRWPPWS</sequence>
<dbReference type="PROSITE" id="PS50181">
    <property type="entry name" value="FBOX"/>
    <property type="match status" value="1"/>
</dbReference>
<dbReference type="AlphaFoldDB" id="A0A835AK61"/>
<dbReference type="PANTHER" id="PTHR34709">
    <property type="entry name" value="OS10G0396666 PROTEIN"/>
    <property type="match status" value="1"/>
</dbReference>
<dbReference type="PANTHER" id="PTHR34709:SF72">
    <property type="entry name" value="OS07G0130000 PROTEIN"/>
    <property type="match status" value="1"/>
</dbReference>
<reference evidence="2" key="1">
    <citation type="submission" date="2020-07" db="EMBL/GenBank/DDBJ databases">
        <title>Genome sequence and genetic diversity analysis of an under-domesticated orphan crop, white fonio (Digitaria exilis).</title>
        <authorList>
            <person name="Bennetzen J.L."/>
            <person name="Chen S."/>
            <person name="Ma X."/>
            <person name="Wang X."/>
            <person name="Yssel A.E.J."/>
            <person name="Chaluvadi S.R."/>
            <person name="Johnson M."/>
            <person name="Gangashetty P."/>
            <person name="Hamidou F."/>
            <person name="Sanogo M.D."/>
            <person name="Zwaenepoel A."/>
            <person name="Wallace J."/>
            <person name="Van De Peer Y."/>
            <person name="Van Deynze A."/>
        </authorList>
    </citation>
    <scope>NUCLEOTIDE SEQUENCE</scope>
    <source>
        <tissue evidence="2">Leaves</tissue>
    </source>
</reference>
<name>A0A835AK61_9POAL</name>
<comment type="caution">
    <text evidence="2">The sequence shown here is derived from an EMBL/GenBank/DDBJ whole genome shotgun (WGS) entry which is preliminary data.</text>
</comment>